<organism evidence="2 3">
    <name type="scientific">Cladophialophora chaetospira</name>
    <dbReference type="NCBI Taxonomy" id="386627"/>
    <lineage>
        <taxon>Eukaryota</taxon>
        <taxon>Fungi</taxon>
        <taxon>Dikarya</taxon>
        <taxon>Ascomycota</taxon>
        <taxon>Pezizomycotina</taxon>
        <taxon>Eurotiomycetes</taxon>
        <taxon>Chaetothyriomycetidae</taxon>
        <taxon>Chaetothyriales</taxon>
        <taxon>Herpotrichiellaceae</taxon>
        <taxon>Cladophialophora</taxon>
    </lineage>
</organism>
<evidence type="ECO:0000313" key="3">
    <source>
        <dbReference type="Proteomes" id="UP001172673"/>
    </source>
</evidence>
<proteinExistence type="predicted"/>
<reference evidence="2" key="1">
    <citation type="submission" date="2022-10" db="EMBL/GenBank/DDBJ databases">
        <title>Culturing micro-colonial fungi from biological soil crusts in the Mojave desert and describing Neophaeococcomyces mojavensis, and introducing the new genera and species Taxawa tesnikishii.</title>
        <authorList>
            <person name="Kurbessoian T."/>
            <person name="Stajich J.E."/>
        </authorList>
    </citation>
    <scope>NUCLEOTIDE SEQUENCE</scope>
    <source>
        <strain evidence="2">TK_41</strain>
    </source>
</reference>
<name>A0AA38X2J8_9EURO</name>
<feature type="compositionally biased region" description="Basic and acidic residues" evidence="1">
    <location>
        <begin position="13"/>
        <end position="22"/>
    </location>
</feature>
<comment type="caution">
    <text evidence="2">The sequence shown here is derived from an EMBL/GenBank/DDBJ whole genome shotgun (WGS) entry which is preliminary data.</text>
</comment>
<sequence length="176" mass="19515">MSSTASRYAQGRRNQETSDREALQQIIPQRYLDNVPERVPKANASSNVFVAARAFIQDLLSRPANSNNTSGDTTGDAAANTTDSDSTDAAPGTTQTPQQSPQQPSFAPINPTTPEKLKNNPEYQYLKQVWERIKHNLQTRAEGEEISDEVKGMMNEANDALVDIIHKWEGDRAEEL</sequence>
<feature type="region of interest" description="Disordered" evidence="1">
    <location>
        <begin position="1"/>
        <end position="23"/>
    </location>
</feature>
<protein>
    <submittedName>
        <fullName evidence="2">Uncharacterized protein</fullName>
    </submittedName>
</protein>
<dbReference type="AlphaFoldDB" id="A0AA38X2J8"/>
<evidence type="ECO:0000256" key="1">
    <source>
        <dbReference type="SAM" id="MobiDB-lite"/>
    </source>
</evidence>
<feature type="compositionally biased region" description="Low complexity" evidence="1">
    <location>
        <begin position="69"/>
        <end position="105"/>
    </location>
</feature>
<keyword evidence="3" id="KW-1185">Reference proteome</keyword>
<accession>A0AA38X2J8</accession>
<evidence type="ECO:0000313" key="2">
    <source>
        <dbReference type="EMBL" id="KAJ9605651.1"/>
    </source>
</evidence>
<gene>
    <name evidence="2" type="ORF">H2200_009500</name>
</gene>
<feature type="region of interest" description="Disordered" evidence="1">
    <location>
        <begin position="61"/>
        <end position="119"/>
    </location>
</feature>
<dbReference type="EMBL" id="JAPDRK010000015">
    <property type="protein sequence ID" value="KAJ9605651.1"/>
    <property type="molecule type" value="Genomic_DNA"/>
</dbReference>
<dbReference type="Proteomes" id="UP001172673">
    <property type="component" value="Unassembled WGS sequence"/>
</dbReference>